<feature type="signal peptide" evidence="4">
    <location>
        <begin position="1"/>
        <end position="22"/>
    </location>
</feature>
<dbReference type="SUPFAM" id="SSF49503">
    <property type="entry name" value="Cupredoxins"/>
    <property type="match status" value="1"/>
</dbReference>
<sequence>MYSKRWMPFTVSTLLGVSFALAGCGQGSGQGSSAGQTPVNPANAQVVHVQASDFTWTLDKTTFSVGKPIEFDLTSKQGTHGFSIVGTSVTKTITAGQPPVKVYWTPTKPGTYTIRCDVFCGSGHQNMFTSFKVQ</sequence>
<evidence type="ECO:0000313" key="7">
    <source>
        <dbReference type="Proteomes" id="UP001232973"/>
    </source>
</evidence>
<evidence type="ECO:0000256" key="4">
    <source>
        <dbReference type="SAM" id="SignalP"/>
    </source>
</evidence>
<organism evidence="6 7">
    <name type="scientific">Alicyclobacillus cycloheptanicus</name>
    <dbReference type="NCBI Taxonomy" id="1457"/>
    <lineage>
        <taxon>Bacteria</taxon>
        <taxon>Bacillati</taxon>
        <taxon>Bacillota</taxon>
        <taxon>Bacilli</taxon>
        <taxon>Bacillales</taxon>
        <taxon>Alicyclobacillaceae</taxon>
        <taxon>Alicyclobacillus</taxon>
    </lineage>
</organism>
<keyword evidence="2" id="KW-0479">Metal-binding</keyword>
<dbReference type="EMBL" id="JAUSTP010000009">
    <property type="protein sequence ID" value="MDQ0189593.1"/>
    <property type="molecule type" value="Genomic_DNA"/>
</dbReference>
<accession>A0ABT9XH12</accession>
<feature type="chain" id="PRO_5047218112" evidence="4">
    <location>
        <begin position="23"/>
        <end position="134"/>
    </location>
</feature>
<feature type="domain" description="Cytochrome oxidase subunit II copper A binding" evidence="5">
    <location>
        <begin position="42"/>
        <end position="134"/>
    </location>
</feature>
<gene>
    <name evidence="6" type="ORF">J2S03_001438</name>
</gene>
<dbReference type="PANTHER" id="PTHR42838:SF2">
    <property type="entry name" value="NITROUS-OXIDE REDUCTASE"/>
    <property type="match status" value="1"/>
</dbReference>
<dbReference type="InterPro" id="IPR008972">
    <property type="entry name" value="Cupredoxin"/>
</dbReference>
<dbReference type="PROSITE" id="PS51257">
    <property type="entry name" value="PROKAR_LIPOPROTEIN"/>
    <property type="match status" value="1"/>
</dbReference>
<dbReference type="Proteomes" id="UP001232973">
    <property type="component" value="Unassembled WGS sequence"/>
</dbReference>
<evidence type="ECO:0000256" key="3">
    <source>
        <dbReference type="ARBA" id="ARBA00023008"/>
    </source>
</evidence>
<keyword evidence="4" id="KW-0732">Signal</keyword>
<evidence type="ECO:0000256" key="1">
    <source>
        <dbReference type="ARBA" id="ARBA00004196"/>
    </source>
</evidence>
<evidence type="ECO:0000313" key="6">
    <source>
        <dbReference type="EMBL" id="MDQ0189593.1"/>
    </source>
</evidence>
<dbReference type="PROSITE" id="PS50857">
    <property type="entry name" value="COX2_CUA"/>
    <property type="match status" value="1"/>
</dbReference>
<dbReference type="Gene3D" id="2.60.40.420">
    <property type="entry name" value="Cupredoxins - blue copper proteins"/>
    <property type="match status" value="1"/>
</dbReference>
<reference evidence="6 7" key="1">
    <citation type="submission" date="2023-07" db="EMBL/GenBank/DDBJ databases">
        <title>Genomic Encyclopedia of Type Strains, Phase IV (KMG-IV): sequencing the most valuable type-strain genomes for metagenomic binning, comparative biology and taxonomic classification.</title>
        <authorList>
            <person name="Goeker M."/>
        </authorList>
    </citation>
    <scope>NUCLEOTIDE SEQUENCE [LARGE SCALE GENOMIC DNA]</scope>
    <source>
        <strain evidence="6 7">DSM 4006</strain>
    </source>
</reference>
<proteinExistence type="predicted"/>
<keyword evidence="3" id="KW-0186">Copper</keyword>
<evidence type="ECO:0000259" key="5">
    <source>
        <dbReference type="PROSITE" id="PS50857"/>
    </source>
</evidence>
<dbReference type="PANTHER" id="PTHR42838">
    <property type="entry name" value="CYTOCHROME C OXIDASE SUBUNIT II"/>
    <property type="match status" value="1"/>
</dbReference>
<protein>
    <submittedName>
        <fullName evidence="6">Cytochrome c oxidase subunit 2</fullName>
    </submittedName>
</protein>
<comment type="caution">
    <text evidence="6">The sequence shown here is derived from an EMBL/GenBank/DDBJ whole genome shotgun (WGS) entry which is preliminary data.</text>
</comment>
<dbReference type="InterPro" id="IPR002429">
    <property type="entry name" value="CcO_II-like_C"/>
</dbReference>
<evidence type="ECO:0000256" key="2">
    <source>
        <dbReference type="ARBA" id="ARBA00022723"/>
    </source>
</evidence>
<keyword evidence="7" id="KW-1185">Reference proteome</keyword>
<name>A0ABT9XH12_9BACL</name>
<comment type="subcellular location">
    <subcellularLocation>
        <location evidence="1">Cell envelope</location>
    </subcellularLocation>
</comment>
<dbReference type="InterPro" id="IPR051403">
    <property type="entry name" value="NosZ/Cyto_c_oxidase_sub2"/>
</dbReference>
<dbReference type="RefSeq" id="WP_274454528.1">
    <property type="nucleotide sequence ID" value="NZ_CP067097.1"/>
</dbReference>